<sequence length="360" mass="38351">MAPNPCTLERSPAARDRHHRPGKPFRLGFFTHAAHRPGQRTAELYAQLVDTVVAAEELGYQSAWIGQHHFGLGNGSLPSPLVLMSHLAARTKTIHLGTAVTTLPLEDPIRLAEDAAVLDSLSGGRVHLGLGSAGGDRASFPAFGRAHADRRSIYARNLSVLHRLLDGGAVGGPENPVGLFPPAPGLRGRLWQAAGTVERARQAARDGDGLMIGSLHDRPAEDQLPRVLAYLDEWEAAQGPGRAPRIAAMRFAYWGRDKEDVLRQVGPELARRQAGSGAVDPRLPGLDPRAYLERLACFGSPEDVTAGFLADPALLGYVTDFLPSVGLYPAAGDGTPGADLDIARLARFARDIAPSLGWGA</sequence>
<evidence type="ECO:0000313" key="3">
    <source>
        <dbReference type="EMBL" id="GAA3681075.1"/>
    </source>
</evidence>
<evidence type="ECO:0000256" key="1">
    <source>
        <dbReference type="SAM" id="MobiDB-lite"/>
    </source>
</evidence>
<keyword evidence="4" id="KW-1185">Reference proteome</keyword>
<organism evidence="3 4">
    <name type="scientific">Arthrobacter ginkgonis</name>
    <dbReference type="NCBI Taxonomy" id="1630594"/>
    <lineage>
        <taxon>Bacteria</taxon>
        <taxon>Bacillati</taxon>
        <taxon>Actinomycetota</taxon>
        <taxon>Actinomycetes</taxon>
        <taxon>Micrococcales</taxon>
        <taxon>Micrococcaceae</taxon>
        <taxon>Arthrobacter</taxon>
    </lineage>
</organism>
<name>A0ABP7C8M5_9MICC</name>
<dbReference type="InterPro" id="IPR011251">
    <property type="entry name" value="Luciferase-like_dom"/>
</dbReference>
<dbReference type="InterPro" id="IPR036661">
    <property type="entry name" value="Luciferase-like_sf"/>
</dbReference>
<dbReference type="RefSeq" id="WP_345150304.1">
    <property type="nucleotide sequence ID" value="NZ_BAABEO010000011.1"/>
</dbReference>
<reference evidence="4" key="1">
    <citation type="journal article" date="2019" name="Int. J. Syst. Evol. Microbiol.">
        <title>The Global Catalogue of Microorganisms (GCM) 10K type strain sequencing project: providing services to taxonomists for standard genome sequencing and annotation.</title>
        <authorList>
            <consortium name="The Broad Institute Genomics Platform"/>
            <consortium name="The Broad Institute Genome Sequencing Center for Infectious Disease"/>
            <person name="Wu L."/>
            <person name="Ma J."/>
        </authorList>
    </citation>
    <scope>NUCLEOTIDE SEQUENCE [LARGE SCALE GENOMIC DNA]</scope>
    <source>
        <strain evidence="4">JCM 30742</strain>
    </source>
</reference>
<dbReference type="Proteomes" id="UP001500752">
    <property type="component" value="Unassembled WGS sequence"/>
</dbReference>
<dbReference type="PANTHER" id="PTHR30137:SF15">
    <property type="entry name" value="BLL6902 PROTEIN"/>
    <property type="match status" value="1"/>
</dbReference>
<dbReference type="EMBL" id="BAABEO010000011">
    <property type="protein sequence ID" value="GAA3681075.1"/>
    <property type="molecule type" value="Genomic_DNA"/>
</dbReference>
<feature type="region of interest" description="Disordered" evidence="1">
    <location>
        <begin position="1"/>
        <end position="21"/>
    </location>
</feature>
<dbReference type="Pfam" id="PF00296">
    <property type="entry name" value="Bac_luciferase"/>
    <property type="match status" value="1"/>
</dbReference>
<comment type="caution">
    <text evidence="3">The sequence shown here is derived from an EMBL/GenBank/DDBJ whole genome shotgun (WGS) entry which is preliminary data.</text>
</comment>
<dbReference type="Gene3D" id="3.20.20.30">
    <property type="entry name" value="Luciferase-like domain"/>
    <property type="match status" value="1"/>
</dbReference>
<evidence type="ECO:0000313" key="4">
    <source>
        <dbReference type="Proteomes" id="UP001500752"/>
    </source>
</evidence>
<feature type="domain" description="Luciferase-like" evidence="2">
    <location>
        <begin position="26"/>
        <end position="305"/>
    </location>
</feature>
<dbReference type="InterPro" id="IPR050766">
    <property type="entry name" value="Bact_Lucif_Oxidored"/>
</dbReference>
<gene>
    <name evidence="3" type="ORF">GCM10023081_18970</name>
</gene>
<accession>A0ABP7C8M5</accession>
<protein>
    <submittedName>
        <fullName evidence="3">FMN-dependent luciferase-like monooxygenase</fullName>
    </submittedName>
</protein>
<proteinExistence type="predicted"/>
<dbReference type="SUPFAM" id="SSF51679">
    <property type="entry name" value="Bacterial luciferase-like"/>
    <property type="match status" value="1"/>
</dbReference>
<dbReference type="PANTHER" id="PTHR30137">
    <property type="entry name" value="LUCIFERASE-LIKE MONOOXYGENASE"/>
    <property type="match status" value="1"/>
</dbReference>
<evidence type="ECO:0000259" key="2">
    <source>
        <dbReference type="Pfam" id="PF00296"/>
    </source>
</evidence>